<dbReference type="AlphaFoldDB" id="H7EL11"/>
<reference evidence="1 2" key="1">
    <citation type="submission" date="2011-09" db="EMBL/GenBank/DDBJ databases">
        <title>The draft genome of Treponema saccharophilum DSM 2985.</title>
        <authorList>
            <consortium name="US DOE Joint Genome Institute (JGI-PGF)"/>
            <person name="Lucas S."/>
            <person name="Copeland A."/>
            <person name="Lapidus A."/>
            <person name="Glavina del Rio T."/>
            <person name="Dalin E."/>
            <person name="Tice H."/>
            <person name="Bruce D."/>
            <person name="Goodwin L."/>
            <person name="Pitluck S."/>
            <person name="Peters L."/>
            <person name="Kyrpides N."/>
            <person name="Mavromatis K."/>
            <person name="Ivanova N."/>
            <person name="Markowitz V."/>
            <person name="Cheng J.-F."/>
            <person name="Hugenholtz P."/>
            <person name="Woyke T."/>
            <person name="Wu D."/>
            <person name="Gronow S."/>
            <person name="Wellnitz S."/>
            <person name="Brambilla E."/>
            <person name="Klenk H.-P."/>
            <person name="Eisen J.A."/>
        </authorList>
    </citation>
    <scope>NUCLEOTIDE SEQUENCE [LARGE SCALE GENOMIC DNA]</scope>
    <source>
        <strain evidence="1 2">DSM 2985</strain>
    </source>
</reference>
<accession>H7EL11</accession>
<sequence>MLNVYGSKMCPDCIELEKAFAAEGVAYEYHDITGNLKELKAFLALRDSNEKFAKAKEKGLIGIPIVQTEDGSLTFKWQEFLKTPPQKAECSDGVCGVPQK</sequence>
<dbReference type="eggNOG" id="COG4545">
    <property type="taxonomic scope" value="Bacteria"/>
</dbReference>
<keyword evidence="2" id="KW-1185">Reference proteome</keyword>
<dbReference type="OrthoDB" id="9798918at2"/>
<dbReference type="Proteomes" id="UP000003571">
    <property type="component" value="Unassembled WGS sequence"/>
</dbReference>
<dbReference type="EMBL" id="AGRW01000047">
    <property type="protein sequence ID" value="EIC01736.1"/>
    <property type="molecule type" value="Genomic_DNA"/>
</dbReference>
<evidence type="ECO:0008006" key="3">
    <source>
        <dbReference type="Google" id="ProtNLM"/>
    </source>
</evidence>
<organism evidence="1 2">
    <name type="scientific">Treponema saccharophilum DSM 2985</name>
    <dbReference type="NCBI Taxonomy" id="907348"/>
    <lineage>
        <taxon>Bacteria</taxon>
        <taxon>Pseudomonadati</taxon>
        <taxon>Spirochaetota</taxon>
        <taxon>Spirochaetia</taxon>
        <taxon>Spirochaetales</taxon>
        <taxon>Treponemataceae</taxon>
        <taxon>Treponema</taxon>
    </lineage>
</organism>
<gene>
    <name evidence="1" type="ORF">TresaDRAFT_1025</name>
</gene>
<dbReference type="RefSeq" id="WP_002704484.1">
    <property type="nucleotide sequence ID" value="NZ_AGRW01000047.1"/>
</dbReference>
<dbReference type="SUPFAM" id="SSF52833">
    <property type="entry name" value="Thioredoxin-like"/>
    <property type="match status" value="1"/>
</dbReference>
<name>H7EL11_9SPIR</name>
<dbReference type="InterPro" id="IPR036249">
    <property type="entry name" value="Thioredoxin-like_sf"/>
</dbReference>
<comment type="caution">
    <text evidence="1">The sequence shown here is derived from an EMBL/GenBank/DDBJ whole genome shotgun (WGS) entry which is preliminary data.</text>
</comment>
<evidence type="ECO:0000313" key="2">
    <source>
        <dbReference type="Proteomes" id="UP000003571"/>
    </source>
</evidence>
<protein>
    <recommendedName>
        <fullName evidence="3">Glutaredoxin</fullName>
    </recommendedName>
</protein>
<evidence type="ECO:0000313" key="1">
    <source>
        <dbReference type="EMBL" id="EIC01736.1"/>
    </source>
</evidence>
<proteinExistence type="predicted"/>
<dbReference type="Gene3D" id="3.40.30.10">
    <property type="entry name" value="Glutaredoxin"/>
    <property type="match status" value="1"/>
</dbReference>
<dbReference type="PATRIC" id="fig|907348.3.peg.1592"/>
<dbReference type="STRING" id="907348.TresaDRAFT_1025"/>